<sequence>MLFFQFLWFHKQYIVNVVLGWKQMVKKLIHRRCSTGIRRMLE</sequence>
<dbReference type="AlphaFoldDB" id="L1MIY5"/>
<protein>
    <submittedName>
        <fullName evidence="1">Uncharacterized protein</fullName>
    </submittedName>
</protein>
<keyword evidence="2" id="KW-1185">Reference proteome</keyword>
<evidence type="ECO:0000313" key="2">
    <source>
        <dbReference type="Proteomes" id="UP000010445"/>
    </source>
</evidence>
<comment type="caution">
    <text evidence="1">The sequence shown here is derived from an EMBL/GenBank/DDBJ whole genome shotgun (WGS) entry which is preliminary data.</text>
</comment>
<reference evidence="1 2" key="1">
    <citation type="submission" date="2012-05" db="EMBL/GenBank/DDBJ databases">
        <authorList>
            <person name="Weinstock G."/>
            <person name="Sodergren E."/>
            <person name="Lobos E.A."/>
            <person name="Fulton L."/>
            <person name="Fulton R."/>
            <person name="Courtney L."/>
            <person name="Fronick C."/>
            <person name="O'Laughlin M."/>
            <person name="Godfrey J."/>
            <person name="Wilson R.M."/>
            <person name="Miner T."/>
            <person name="Farmer C."/>
            <person name="Delehaunty K."/>
            <person name="Cordes M."/>
            <person name="Minx P."/>
            <person name="Tomlinson C."/>
            <person name="Chen J."/>
            <person name="Wollam A."/>
            <person name="Pepin K.H."/>
            <person name="Bhonagiri V."/>
            <person name="Zhang X."/>
            <person name="Suruliraj S."/>
            <person name="Warren W."/>
            <person name="Mitreva M."/>
            <person name="Mardis E.R."/>
            <person name="Wilson R.K."/>
        </authorList>
    </citation>
    <scope>NUCLEOTIDE SEQUENCE [LARGE SCALE GENOMIC DNA]</scope>
    <source>
        <strain evidence="1 2">F0235</strain>
    </source>
</reference>
<dbReference type="STRING" id="1035195.HMPREF9997_00882"/>
<dbReference type="EMBL" id="AMEM01000014">
    <property type="protein sequence ID" value="EKX91005.1"/>
    <property type="molecule type" value="Genomic_DNA"/>
</dbReference>
<name>L1MIY5_9CORY</name>
<proteinExistence type="predicted"/>
<gene>
    <name evidence="1" type="ORF">HMPREF9997_00882</name>
</gene>
<evidence type="ECO:0000313" key="1">
    <source>
        <dbReference type="EMBL" id="EKX91005.1"/>
    </source>
</evidence>
<accession>L1MIY5</accession>
<dbReference type="Proteomes" id="UP000010445">
    <property type="component" value="Unassembled WGS sequence"/>
</dbReference>
<dbReference type="HOGENOM" id="CLU_3250114_0_0_11"/>
<organism evidence="1 2">
    <name type="scientific">Corynebacterium durum F0235</name>
    <dbReference type="NCBI Taxonomy" id="1035195"/>
    <lineage>
        <taxon>Bacteria</taxon>
        <taxon>Bacillati</taxon>
        <taxon>Actinomycetota</taxon>
        <taxon>Actinomycetes</taxon>
        <taxon>Mycobacteriales</taxon>
        <taxon>Corynebacteriaceae</taxon>
        <taxon>Corynebacterium</taxon>
    </lineage>
</organism>